<dbReference type="CDD" id="cd00887">
    <property type="entry name" value="MoeA"/>
    <property type="match status" value="1"/>
</dbReference>
<dbReference type="PANTHER" id="PTHR10192">
    <property type="entry name" value="MOLYBDOPTERIN BIOSYNTHESIS PROTEIN"/>
    <property type="match status" value="1"/>
</dbReference>
<dbReference type="InterPro" id="IPR008284">
    <property type="entry name" value="MoCF_biosynth_CS"/>
</dbReference>
<evidence type="ECO:0000256" key="10">
    <source>
        <dbReference type="ARBA" id="ARBA00047317"/>
    </source>
</evidence>
<gene>
    <name evidence="13" type="ORF">C8P64_3270</name>
</gene>
<dbReference type="InterPro" id="IPR036425">
    <property type="entry name" value="MoaB/Mog-like_dom_sf"/>
</dbReference>
<dbReference type="Pfam" id="PF03454">
    <property type="entry name" value="MoeA_C"/>
    <property type="match status" value="1"/>
</dbReference>
<dbReference type="Gene3D" id="2.170.190.11">
    <property type="entry name" value="Molybdopterin biosynthesis moea protein, domain 3"/>
    <property type="match status" value="1"/>
</dbReference>
<dbReference type="GO" id="GO:0061599">
    <property type="term" value="F:molybdopterin molybdotransferase activity"/>
    <property type="evidence" value="ECO:0007669"/>
    <property type="project" value="UniProtKB-UniRule"/>
</dbReference>
<dbReference type="InterPro" id="IPR036688">
    <property type="entry name" value="MoeA_C_domain_IV_sf"/>
</dbReference>
<reference evidence="13 14" key="1">
    <citation type="submission" date="2018-04" db="EMBL/GenBank/DDBJ databases">
        <title>Genomic Encyclopedia of Archaeal and Bacterial Type Strains, Phase II (KMG-II): from individual species to whole genera.</title>
        <authorList>
            <person name="Goeker M."/>
        </authorList>
    </citation>
    <scope>NUCLEOTIDE SEQUENCE [LARGE SCALE GENOMIC DNA]</scope>
    <source>
        <strain evidence="13 14">DSM 23082</strain>
    </source>
</reference>
<dbReference type="AlphaFoldDB" id="A0A2T6ACC6"/>
<evidence type="ECO:0000313" key="13">
    <source>
        <dbReference type="EMBL" id="PTX41470.1"/>
    </source>
</evidence>
<sequence>MVTIEEALKIIQDQSVNLKTENRHLENCLGFSLSENITAPFDMPSFDNSAMDGYALCGIHSEYKIVGEVAAGDMSEIELKEGEAVRIFTGAKVPGKTTAVIMQEKVSIHGDKLLLETEPKEGQCIRRKGEELKEGQLVFEKGYSITPAGIGLIGSLGIEKVEVFKKPVINLITTGNELIQPGKPKAVGQIFESNSYALTAACENFGFHCKDKKQIADDFEPIKSGVIESLETADVLILSGGISVGDYDFVKQALEENGVEEQFYKVFQKPGKPLYFGKKGDKFVFALPGNPASSLSCFYVYVLPFLYQLSGSDKNGLERYSFPISHDFENRGDRPSFLKAKISNSKVEILNGQGSSMIQSMALGNALAFIDAETSVKKGDPIECLLIS</sequence>
<dbReference type="Gene3D" id="2.40.340.10">
    <property type="entry name" value="MoeA, C-terminal, domain IV"/>
    <property type="match status" value="1"/>
</dbReference>
<dbReference type="InterPro" id="IPR001453">
    <property type="entry name" value="MoaB/Mog_dom"/>
</dbReference>
<dbReference type="SUPFAM" id="SSF63867">
    <property type="entry name" value="MoeA C-terminal domain-like"/>
    <property type="match status" value="1"/>
</dbReference>
<feature type="domain" description="MoaB/Mog" evidence="12">
    <location>
        <begin position="170"/>
        <end position="308"/>
    </location>
</feature>
<dbReference type="FunFam" id="3.40.980.10:FF:000004">
    <property type="entry name" value="Molybdopterin molybdenumtransferase"/>
    <property type="match status" value="1"/>
</dbReference>
<evidence type="ECO:0000256" key="2">
    <source>
        <dbReference type="ARBA" id="ARBA00002901"/>
    </source>
</evidence>
<dbReference type="SUPFAM" id="SSF53218">
    <property type="entry name" value="Molybdenum cofactor biosynthesis proteins"/>
    <property type="match status" value="1"/>
</dbReference>
<dbReference type="InterPro" id="IPR038987">
    <property type="entry name" value="MoeA-like"/>
</dbReference>
<organism evidence="13 14">
    <name type="scientific">Christiangramia gaetbulicola</name>
    <dbReference type="NCBI Taxonomy" id="703340"/>
    <lineage>
        <taxon>Bacteria</taxon>
        <taxon>Pseudomonadati</taxon>
        <taxon>Bacteroidota</taxon>
        <taxon>Flavobacteriia</taxon>
        <taxon>Flavobacteriales</taxon>
        <taxon>Flavobacteriaceae</taxon>
        <taxon>Christiangramia</taxon>
    </lineage>
</organism>
<evidence type="ECO:0000256" key="6">
    <source>
        <dbReference type="ARBA" id="ARBA00022679"/>
    </source>
</evidence>
<dbReference type="InterPro" id="IPR005111">
    <property type="entry name" value="MoeA_C_domain_IV"/>
</dbReference>
<evidence type="ECO:0000256" key="1">
    <source>
        <dbReference type="ARBA" id="ARBA00001946"/>
    </source>
</evidence>
<evidence type="ECO:0000256" key="4">
    <source>
        <dbReference type="ARBA" id="ARBA00010763"/>
    </source>
</evidence>
<dbReference type="SMART" id="SM00852">
    <property type="entry name" value="MoCF_biosynth"/>
    <property type="match status" value="1"/>
</dbReference>
<proteinExistence type="inferred from homology"/>
<keyword evidence="9 11" id="KW-0501">Molybdenum cofactor biosynthesis</keyword>
<evidence type="ECO:0000259" key="12">
    <source>
        <dbReference type="SMART" id="SM00852"/>
    </source>
</evidence>
<dbReference type="GO" id="GO:0005829">
    <property type="term" value="C:cytosol"/>
    <property type="evidence" value="ECO:0007669"/>
    <property type="project" value="TreeGrafter"/>
</dbReference>
<keyword evidence="14" id="KW-1185">Reference proteome</keyword>
<dbReference type="EC" id="2.10.1.1" evidence="11"/>
<dbReference type="Pfam" id="PF03453">
    <property type="entry name" value="MoeA_N"/>
    <property type="match status" value="1"/>
</dbReference>
<keyword evidence="5 11" id="KW-0500">Molybdenum</keyword>
<evidence type="ECO:0000256" key="5">
    <source>
        <dbReference type="ARBA" id="ARBA00022505"/>
    </source>
</evidence>
<dbReference type="SUPFAM" id="SSF63882">
    <property type="entry name" value="MoeA N-terminal region -like"/>
    <property type="match status" value="1"/>
</dbReference>
<dbReference type="PANTHER" id="PTHR10192:SF5">
    <property type="entry name" value="GEPHYRIN"/>
    <property type="match status" value="1"/>
</dbReference>
<dbReference type="OrthoDB" id="9804758at2"/>
<keyword evidence="6 11" id="KW-0808">Transferase</keyword>
<comment type="catalytic activity">
    <reaction evidence="10">
        <text>adenylyl-molybdopterin + molybdate = Mo-molybdopterin + AMP + H(+)</text>
        <dbReference type="Rhea" id="RHEA:35047"/>
        <dbReference type="ChEBI" id="CHEBI:15378"/>
        <dbReference type="ChEBI" id="CHEBI:36264"/>
        <dbReference type="ChEBI" id="CHEBI:62727"/>
        <dbReference type="ChEBI" id="CHEBI:71302"/>
        <dbReference type="ChEBI" id="CHEBI:456215"/>
        <dbReference type="EC" id="2.10.1.1"/>
    </reaction>
</comment>
<name>A0A2T6ACC6_9FLAO</name>
<accession>A0A2T6ACC6</accession>
<evidence type="ECO:0000256" key="9">
    <source>
        <dbReference type="ARBA" id="ARBA00023150"/>
    </source>
</evidence>
<dbReference type="PROSITE" id="PS01079">
    <property type="entry name" value="MOCF_BIOSYNTHESIS_2"/>
    <property type="match status" value="1"/>
</dbReference>
<dbReference type="Gene3D" id="3.90.105.10">
    <property type="entry name" value="Molybdopterin biosynthesis moea protein, domain 2"/>
    <property type="match status" value="1"/>
</dbReference>
<dbReference type="Pfam" id="PF00994">
    <property type="entry name" value="MoCF_biosynth"/>
    <property type="match status" value="1"/>
</dbReference>
<protein>
    <recommendedName>
        <fullName evidence="11">Molybdopterin molybdenumtransferase</fullName>
        <ecNumber evidence="11">2.10.1.1</ecNumber>
    </recommendedName>
</protein>
<evidence type="ECO:0000256" key="8">
    <source>
        <dbReference type="ARBA" id="ARBA00022842"/>
    </source>
</evidence>
<dbReference type="NCBIfam" id="TIGR00177">
    <property type="entry name" value="molyb_syn"/>
    <property type="match status" value="1"/>
</dbReference>
<evidence type="ECO:0000256" key="7">
    <source>
        <dbReference type="ARBA" id="ARBA00022723"/>
    </source>
</evidence>
<evidence type="ECO:0000256" key="3">
    <source>
        <dbReference type="ARBA" id="ARBA00005046"/>
    </source>
</evidence>
<dbReference type="NCBIfam" id="NF045515">
    <property type="entry name" value="Glp_gephyrin"/>
    <property type="match status" value="1"/>
</dbReference>
<evidence type="ECO:0000256" key="11">
    <source>
        <dbReference type="RuleBase" id="RU365090"/>
    </source>
</evidence>
<dbReference type="InterPro" id="IPR036135">
    <property type="entry name" value="MoeA_linker/N_sf"/>
</dbReference>
<dbReference type="GO" id="GO:0006777">
    <property type="term" value="P:Mo-molybdopterin cofactor biosynthetic process"/>
    <property type="evidence" value="ECO:0007669"/>
    <property type="project" value="UniProtKB-UniRule"/>
</dbReference>
<keyword evidence="8 11" id="KW-0460">Magnesium</keyword>
<dbReference type="GO" id="GO:0046872">
    <property type="term" value="F:metal ion binding"/>
    <property type="evidence" value="ECO:0007669"/>
    <property type="project" value="UniProtKB-UniRule"/>
</dbReference>
<comment type="pathway">
    <text evidence="3 11">Cofactor biosynthesis; molybdopterin biosynthesis.</text>
</comment>
<comment type="caution">
    <text evidence="13">The sequence shown here is derived from an EMBL/GenBank/DDBJ whole genome shotgun (WGS) entry which is preliminary data.</text>
</comment>
<dbReference type="InterPro" id="IPR005110">
    <property type="entry name" value="MoeA_linker/N"/>
</dbReference>
<dbReference type="Proteomes" id="UP000244174">
    <property type="component" value="Unassembled WGS sequence"/>
</dbReference>
<dbReference type="UniPathway" id="UPA00344"/>
<dbReference type="Gene3D" id="3.40.980.10">
    <property type="entry name" value="MoaB/Mog-like domain"/>
    <property type="match status" value="1"/>
</dbReference>
<evidence type="ECO:0000313" key="14">
    <source>
        <dbReference type="Proteomes" id="UP000244174"/>
    </source>
</evidence>
<keyword evidence="7 11" id="KW-0479">Metal-binding</keyword>
<dbReference type="EMBL" id="QBKQ01000005">
    <property type="protein sequence ID" value="PTX41470.1"/>
    <property type="molecule type" value="Genomic_DNA"/>
</dbReference>
<comment type="similarity">
    <text evidence="4 11">Belongs to the MoeA family.</text>
</comment>
<dbReference type="RefSeq" id="WP_108173136.1">
    <property type="nucleotide sequence ID" value="NZ_QBKQ01000005.1"/>
</dbReference>
<comment type="function">
    <text evidence="2 11">Catalyzes the insertion of molybdate into adenylated molybdopterin with the concomitant release of AMP.</text>
</comment>
<comment type="cofactor">
    <cofactor evidence="1 11">
        <name>Mg(2+)</name>
        <dbReference type="ChEBI" id="CHEBI:18420"/>
    </cofactor>
</comment>